<reference evidence="2 3" key="1">
    <citation type="submission" date="2016-10" db="EMBL/GenBank/DDBJ databases">
        <authorList>
            <person name="de Groot N.N."/>
        </authorList>
    </citation>
    <scope>NUCLEOTIDE SEQUENCE [LARGE SCALE GENOMIC DNA]</scope>
    <source>
        <strain evidence="2 3">DSM 29340</strain>
    </source>
</reference>
<dbReference type="Pfam" id="PF00211">
    <property type="entry name" value="Guanylate_cyc"/>
    <property type="match status" value="1"/>
</dbReference>
<evidence type="ECO:0000313" key="3">
    <source>
        <dbReference type="Proteomes" id="UP000199379"/>
    </source>
</evidence>
<name>A0A1H7A235_9RHOB</name>
<proteinExistence type="predicted"/>
<dbReference type="Gene3D" id="3.30.70.1230">
    <property type="entry name" value="Nucleotide cyclase"/>
    <property type="match status" value="1"/>
</dbReference>
<dbReference type="SMART" id="SM00044">
    <property type="entry name" value="CYCc"/>
    <property type="match status" value="1"/>
</dbReference>
<dbReference type="InterPro" id="IPR029787">
    <property type="entry name" value="Nucleotide_cyclase"/>
</dbReference>
<dbReference type="AlphaFoldDB" id="A0A1H7A235"/>
<feature type="domain" description="Guanylate cyclase" evidence="1">
    <location>
        <begin position="160"/>
        <end position="271"/>
    </location>
</feature>
<evidence type="ECO:0000313" key="2">
    <source>
        <dbReference type="EMBL" id="SEJ58966.1"/>
    </source>
</evidence>
<accession>A0A1H7A235</accession>
<keyword evidence="3" id="KW-1185">Reference proteome</keyword>
<evidence type="ECO:0000259" key="1">
    <source>
        <dbReference type="PROSITE" id="PS50125"/>
    </source>
</evidence>
<dbReference type="SUPFAM" id="SSF55073">
    <property type="entry name" value="Nucleotide cyclase"/>
    <property type="match status" value="1"/>
</dbReference>
<dbReference type="Proteomes" id="UP000199379">
    <property type="component" value="Unassembled WGS sequence"/>
</dbReference>
<dbReference type="InterPro" id="IPR037401">
    <property type="entry name" value="SnoaL-like"/>
</dbReference>
<dbReference type="InterPro" id="IPR001054">
    <property type="entry name" value="A/G_cyclase"/>
</dbReference>
<dbReference type="EMBL" id="FNYD01000005">
    <property type="protein sequence ID" value="SEJ58966.1"/>
    <property type="molecule type" value="Genomic_DNA"/>
</dbReference>
<dbReference type="InterPro" id="IPR050697">
    <property type="entry name" value="Adenylyl/Guanylyl_Cyclase_3/4"/>
</dbReference>
<dbReference type="Gene3D" id="3.10.450.50">
    <property type="match status" value="1"/>
</dbReference>
<sequence>MIRPSPELVAVVRRWNEAVRGKNGAFLTNMLSASEHLRYQGTAEGEAWSGQIFRRGFADHAAEIPDFDWQEHSLEAFECGEVGWAHCLATLSFPSNGSSVLHRFTFVLHLEDGVWKMIQLHVSNPMANLEKIGIEHKALDALVQAARDGFRHDQSAGMASVMFTDVANSSAIAQTLGDAAWTREIRRHLDLAREVIEGQGGRLVKSLGDGTMSTFASADIALSAARALMRANHEAAGAPPLHLRIGLHTGDVIRTEDDFFGTVVNKAARIAATTPADEIRVSDATRILAGDLRGFTFTDPAEVRLRGLDGEHVIFRLEWRE</sequence>
<dbReference type="GO" id="GO:0006171">
    <property type="term" value="P:cAMP biosynthetic process"/>
    <property type="evidence" value="ECO:0007669"/>
    <property type="project" value="TreeGrafter"/>
</dbReference>
<dbReference type="STRING" id="1227549.SAMN05444007_105315"/>
<organism evidence="2 3">
    <name type="scientific">Cribrihabitans marinus</name>
    <dbReference type="NCBI Taxonomy" id="1227549"/>
    <lineage>
        <taxon>Bacteria</taxon>
        <taxon>Pseudomonadati</taxon>
        <taxon>Pseudomonadota</taxon>
        <taxon>Alphaproteobacteria</taxon>
        <taxon>Rhodobacterales</taxon>
        <taxon>Paracoccaceae</taxon>
        <taxon>Cribrihabitans</taxon>
    </lineage>
</organism>
<dbReference type="InterPro" id="IPR032710">
    <property type="entry name" value="NTF2-like_dom_sf"/>
</dbReference>
<gene>
    <name evidence="2" type="ORF">SAMN05444007_105315</name>
</gene>
<dbReference type="PANTHER" id="PTHR43081">
    <property type="entry name" value="ADENYLATE CYCLASE, TERMINAL-DIFFERENTIATION SPECIFIC-RELATED"/>
    <property type="match status" value="1"/>
</dbReference>
<dbReference type="SUPFAM" id="SSF54427">
    <property type="entry name" value="NTF2-like"/>
    <property type="match status" value="1"/>
</dbReference>
<dbReference type="PANTHER" id="PTHR43081:SF19">
    <property type="entry name" value="PH-SENSITIVE ADENYLATE CYCLASE RV1264"/>
    <property type="match status" value="1"/>
</dbReference>
<protein>
    <submittedName>
        <fullName evidence="2">Adenylate cyclase, class 3</fullName>
    </submittedName>
</protein>
<dbReference type="RefSeq" id="WP_177175438.1">
    <property type="nucleotide sequence ID" value="NZ_BMGV01000005.1"/>
</dbReference>
<dbReference type="PROSITE" id="PS50125">
    <property type="entry name" value="GUANYLATE_CYCLASE_2"/>
    <property type="match status" value="1"/>
</dbReference>
<dbReference type="CDD" id="cd07302">
    <property type="entry name" value="CHD"/>
    <property type="match status" value="1"/>
</dbReference>
<dbReference type="GO" id="GO:0004016">
    <property type="term" value="F:adenylate cyclase activity"/>
    <property type="evidence" value="ECO:0007669"/>
    <property type="project" value="UniProtKB-ARBA"/>
</dbReference>
<dbReference type="GO" id="GO:0035556">
    <property type="term" value="P:intracellular signal transduction"/>
    <property type="evidence" value="ECO:0007669"/>
    <property type="project" value="InterPro"/>
</dbReference>
<dbReference type="Pfam" id="PF13474">
    <property type="entry name" value="SnoaL_3"/>
    <property type="match status" value="1"/>
</dbReference>